<sequence length="78" mass="8398">MDAREGRDHRRPLGAAGPVSGPALAQHSPFEGPRGAADRETLSNVLRYAEGWESLRVNQNEEQAAERALVSMMRAAGA</sequence>
<gene>
    <name evidence="2" type="ORF">ACKI18_44625</name>
</gene>
<organism evidence="2 3">
    <name type="scientific">Streptomyces niveiscabiei</name>
    <dbReference type="NCBI Taxonomy" id="164115"/>
    <lineage>
        <taxon>Bacteria</taxon>
        <taxon>Bacillati</taxon>
        <taxon>Actinomycetota</taxon>
        <taxon>Actinomycetes</taxon>
        <taxon>Kitasatosporales</taxon>
        <taxon>Streptomycetaceae</taxon>
        <taxon>Streptomyces</taxon>
    </lineage>
</organism>
<feature type="region of interest" description="Disordered" evidence="1">
    <location>
        <begin position="1"/>
        <end position="38"/>
    </location>
</feature>
<keyword evidence="3" id="KW-1185">Reference proteome</keyword>
<proteinExistence type="predicted"/>
<accession>A0ABW9I9U6</accession>
<dbReference type="RefSeq" id="WP_409111050.1">
    <property type="nucleotide sequence ID" value="NZ_JBJVNI010000040.1"/>
</dbReference>
<evidence type="ECO:0000313" key="2">
    <source>
        <dbReference type="EMBL" id="MFM9615752.1"/>
    </source>
</evidence>
<name>A0ABW9I9U6_9ACTN</name>
<dbReference type="EMBL" id="JBJVNI010000040">
    <property type="protein sequence ID" value="MFM9615752.1"/>
    <property type="molecule type" value="Genomic_DNA"/>
</dbReference>
<protein>
    <submittedName>
        <fullName evidence="2">Uncharacterized protein</fullName>
    </submittedName>
</protein>
<comment type="caution">
    <text evidence="2">The sequence shown here is derived from an EMBL/GenBank/DDBJ whole genome shotgun (WGS) entry which is preliminary data.</text>
</comment>
<evidence type="ECO:0000256" key="1">
    <source>
        <dbReference type="SAM" id="MobiDB-lite"/>
    </source>
</evidence>
<dbReference type="Proteomes" id="UP001631957">
    <property type="component" value="Unassembled WGS sequence"/>
</dbReference>
<evidence type="ECO:0000313" key="3">
    <source>
        <dbReference type="Proteomes" id="UP001631957"/>
    </source>
</evidence>
<reference evidence="2 3" key="1">
    <citation type="submission" date="2024-12" db="EMBL/GenBank/DDBJ databases">
        <title>Forecasting of Potato common scab and diversities of Pathogenic streptomyces spp. in china.</title>
        <authorList>
            <person name="Handique U."/>
            <person name="Wu J."/>
        </authorList>
    </citation>
    <scope>NUCLEOTIDE SEQUENCE [LARGE SCALE GENOMIC DNA]</scope>
    <source>
        <strain evidence="2 3">ZRIMU1530</strain>
    </source>
</reference>